<dbReference type="SUPFAM" id="SSF52540">
    <property type="entry name" value="P-loop containing nucleoside triphosphate hydrolases"/>
    <property type="match status" value="1"/>
</dbReference>
<protein>
    <submittedName>
        <fullName evidence="6">ABC transporter ATP-binding protein</fullName>
    </submittedName>
</protein>
<name>A0ABY5TU23_9BACT</name>
<dbReference type="InterPro" id="IPR017911">
    <property type="entry name" value="MacB-like_ATP-bd"/>
</dbReference>
<dbReference type="PROSITE" id="PS50893">
    <property type="entry name" value="ABC_TRANSPORTER_2"/>
    <property type="match status" value="1"/>
</dbReference>
<evidence type="ECO:0000256" key="3">
    <source>
        <dbReference type="ARBA" id="ARBA00022741"/>
    </source>
</evidence>
<dbReference type="InterPro" id="IPR003593">
    <property type="entry name" value="AAA+_ATPase"/>
</dbReference>
<dbReference type="InterPro" id="IPR027417">
    <property type="entry name" value="P-loop_NTPase"/>
</dbReference>
<dbReference type="RefSeq" id="WP_051542216.1">
    <property type="nucleotide sequence ID" value="NZ_CP103423.1"/>
</dbReference>
<sequence length="271" mass="30552">MKDKIKDNPVILSKSEIRKIKKANNKPRKKIGEVISKNTNNNIIEVINVRKSYLSGSVITEVLKGVTLNIEKGDFAVLFGKSGSGKSTLLNIISGLDRPSEGEVIVANNNLVYYKDSQLTKFRRENVSFIFQSYNLLQNLNGYDNVETGAYLQKNKEKVLDIHKLFEEFEIEDIKYKYPSQMSGGQQQRISILRALSKNADIIFADEPTGALDEKTSQAVLKVLQYINKQYGTTIVMVSHDPSVAELCNKIIKLKLGKIDEIKINQNPKIL</sequence>
<dbReference type="Proteomes" id="UP001058364">
    <property type="component" value="Chromosome"/>
</dbReference>
<dbReference type="InterPro" id="IPR017871">
    <property type="entry name" value="ABC_transporter-like_CS"/>
</dbReference>
<accession>A0ABY5TU23</accession>
<evidence type="ECO:0000313" key="6">
    <source>
        <dbReference type="EMBL" id="UWD34162.1"/>
    </source>
</evidence>
<dbReference type="SMART" id="SM00382">
    <property type="entry name" value="AAA"/>
    <property type="match status" value="1"/>
</dbReference>
<keyword evidence="3" id="KW-0547">Nucleotide-binding</keyword>
<dbReference type="PANTHER" id="PTHR42798">
    <property type="entry name" value="LIPOPROTEIN-RELEASING SYSTEM ATP-BINDING PROTEIN LOLD"/>
    <property type="match status" value="1"/>
</dbReference>
<evidence type="ECO:0000256" key="2">
    <source>
        <dbReference type="ARBA" id="ARBA00022448"/>
    </source>
</evidence>
<gene>
    <name evidence="6" type="ORF">NX772_03705</name>
</gene>
<evidence type="ECO:0000313" key="7">
    <source>
        <dbReference type="Proteomes" id="UP001058364"/>
    </source>
</evidence>
<proteinExistence type="inferred from homology"/>
<evidence type="ECO:0000259" key="5">
    <source>
        <dbReference type="PROSITE" id="PS50893"/>
    </source>
</evidence>
<dbReference type="PROSITE" id="PS00211">
    <property type="entry name" value="ABC_TRANSPORTER_1"/>
    <property type="match status" value="1"/>
</dbReference>
<dbReference type="Gene3D" id="3.40.50.300">
    <property type="entry name" value="P-loop containing nucleotide triphosphate hydrolases"/>
    <property type="match status" value="1"/>
</dbReference>
<dbReference type="Pfam" id="PF00005">
    <property type="entry name" value="ABC_tran"/>
    <property type="match status" value="1"/>
</dbReference>
<keyword evidence="2" id="KW-0813">Transport</keyword>
<dbReference type="GO" id="GO:0005524">
    <property type="term" value="F:ATP binding"/>
    <property type="evidence" value="ECO:0007669"/>
    <property type="project" value="UniProtKB-KW"/>
</dbReference>
<dbReference type="PANTHER" id="PTHR42798:SF2">
    <property type="entry name" value="ABC TRANSPORTER ATP-BINDING PROTEIN MG467-RELATED"/>
    <property type="match status" value="1"/>
</dbReference>
<keyword evidence="7" id="KW-1185">Reference proteome</keyword>
<feature type="domain" description="ABC transporter" evidence="5">
    <location>
        <begin position="44"/>
        <end position="270"/>
    </location>
</feature>
<evidence type="ECO:0000256" key="4">
    <source>
        <dbReference type="ARBA" id="ARBA00022840"/>
    </source>
</evidence>
<keyword evidence="4 6" id="KW-0067">ATP-binding</keyword>
<organism evidence="6 7">
    <name type="scientific">Mesomycoplasma molare</name>
    <dbReference type="NCBI Taxonomy" id="171288"/>
    <lineage>
        <taxon>Bacteria</taxon>
        <taxon>Bacillati</taxon>
        <taxon>Mycoplasmatota</taxon>
        <taxon>Mycoplasmoidales</taxon>
        <taxon>Metamycoplasmataceae</taxon>
        <taxon>Mesomycoplasma</taxon>
    </lineage>
</organism>
<dbReference type="InterPro" id="IPR003439">
    <property type="entry name" value="ABC_transporter-like_ATP-bd"/>
</dbReference>
<evidence type="ECO:0000256" key="1">
    <source>
        <dbReference type="ARBA" id="ARBA00005417"/>
    </source>
</evidence>
<dbReference type="EMBL" id="CP103423">
    <property type="protein sequence ID" value="UWD34162.1"/>
    <property type="molecule type" value="Genomic_DNA"/>
</dbReference>
<reference evidence="6" key="1">
    <citation type="submission" date="2022-08" db="EMBL/GenBank/DDBJ databases">
        <title>Complete genome sequence of Mycoplasma molare type strain H 542.</title>
        <authorList>
            <person name="Spergser J."/>
        </authorList>
    </citation>
    <scope>NUCLEOTIDE SEQUENCE</scope>
    <source>
        <strain evidence="6">H 542</strain>
    </source>
</reference>
<comment type="similarity">
    <text evidence="1">Belongs to the ABC transporter superfamily.</text>
</comment>
<dbReference type="CDD" id="cd03255">
    <property type="entry name" value="ABC_MJ0796_LolCDE_FtsE"/>
    <property type="match status" value="1"/>
</dbReference>